<reference evidence="3" key="1">
    <citation type="journal article" date="2019" name="Curr. Biol.">
        <title>Genome Sequence of Striga asiatica Provides Insight into the Evolution of Plant Parasitism.</title>
        <authorList>
            <person name="Yoshida S."/>
            <person name="Kim S."/>
            <person name="Wafula E.K."/>
            <person name="Tanskanen J."/>
            <person name="Kim Y.M."/>
            <person name="Honaas L."/>
            <person name="Yang Z."/>
            <person name="Spallek T."/>
            <person name="Conn C.E."/>
            <person name="Ichihashi Y."/>
            <person name="Cheong K."/>
            <person name="Cui S."/>
            <person name="Der J.P."/>
            <person name="Gundlach H."/>
            <person name="Jiao Y."/>
            <person name="Hori C."/>
            <person name="Ishida J.K."/>
            <person name="Kasahara H."/>
            <person name="Kiba T."/>
            <person name="Kim M.S."/>
            <person name="Koo N."/>
            <person name="Laohavisit A."/>
            <person name="Lee Y.H."/>
            <person name="Lumba S."/>
            <person name="McCourt P."/>
            <person name="Mortimer J.C."/>
            <person name="Mutuku J.M."/>
            <person name="Nomura T."/>
            <person name="Sasaki-Sekimoto Y."/>
            <person name="Seto Y."/>
            <person name="Wang Y."/>
            <person name="Wakatake T."/>
            <person name="Sakakibara H."/>
            <person name="Demura T."/>
            <person name="Yamaguchi S."/>
            <person name="Yoneyama K."/>
            <person name="Manabe R.I."/>
            <person name="Nelson D.C."/>
            <person name="Schulman A.H."/>
            <person name="Timko M.P."/>
            <person name="dePamphilis C.W."/>
            <person name="Choi D."/>
            <person name="Shirasu K."/>
        </authorList>
    </citation>
    <scope>NUCLEOTIDE SEQUENCE [LARGE SCALE GENOMIC DNA]</scope>
    <source>
        <strain evidence="3">cv. UVA1</strain>
    </source>
</reference>
<evidence type="ECO:0000256" key="1">
    <source>
        <dbReference type="SAM" id="MobiDB-lite"/>
    </source>
</evidence>
<gene>
    <name evidence="2" type="ORF">STAS_25443</name>
</gene>
<feature type="compositionally biased region" description="Acidic residues" evidence="1">
    <location>
        <begin position="297"/>
        <end position="312"/>
    </location>
</feature>
<accession>A0A5A7QTN7</accession>
<feature type="compositionally biased region" description="Gly residues" evidence="1">
    <location>
        <begin position="271"/>
        <end position="286"/>
    </location>
</feature>
<evidence type="ECO:0000313" key="3">
    <source>
        <dbReference type="Proteomes" id="UP000325081"/>
    </source>
</evidence>
<protein>
    <submittedName>
        <fullName evidence="2">SIN3-like 1</fullName>
    </submittedName>
</protein>
<comment type="caution">
    <text evidence="2">The sequence shown here is derived from an EMBL/GenBank/DDBJ whole genome shotgun (WGS) entry which is preliminary data.</text>
</comment>
<name>A0A5A7QTN7_STRAF</name>
<proteinExistence type="predicted"/>
<feature type="region of interest" description="Disordered" evidence="1">
    <location>
        <begin position="15"/>
        <end position="59"/>
    </location>
</feature>
<dbReference type="EMBL" id="BKCP01008182">
    <property type="protein sequence ID" value="GER48282.1"/>
    <property type="molecule type" value="Genomic_DNA"/>
</dbReference>
<feature type="compositionally biased region" description="Basic and acidic residues" evidence="1">
    <location>
        <begin position="190"/>
        <end position="203"/>
    </location>
</feature>
<dbReference type="OrthoDB" id="1751010at2759"/>
<dbReference type="Proteomes" id="UP000325081">
    <property type="component" value="Unassembled WGS sequence"/>
</dbReference>
<keyword evidence="3" id="KW-1185">Reference proteome</keyword>
<evidence type="ECO:0000313" key="2">
    <source>
        <dbReference type="EMBL" id="GER48282.1"/>
    </source>
</evidence>
<feature type="region of interest" description="Disordered" evidence="1">
    <location>
        <begin position="158"/>
        <end position="348"/>
    </location>
</feature>
<organism evidence="2 3">
    <name type="scientific">Striga asiatica</name>
    <name type="common">Asiatic witchweed</name>
    <name type="synonym">Buchnera asiatica</name>
    <dbReference type="NCBI Taxonomy" id="4170"/>
    <lineage>
        <taxon>Eukaryota</taxon>
        <taxon>Viridiplantae</taxon>
        <taxon>Streptophyta</taxon>
        <taxon>Embryophyta</taxon>
        <taxon>Tracheophyta</taxon>
        <taxon>Spermatophyta</taxon>
        <taxon>Magnoliopsida</taxon>
        <taxon>eudicotyledons</taxon>
        <taxon>Gunneridae</taxon>
        <taxon>Pentapetalae</taxon>
        <taxon>asterids</taxon>
        <taxon>lamiids</taxon>
        <taxon>Lamiales</taxon>
        <taxon>Orobanchaceae</taxon>
        <taxon>Buchnereae</taxon>
        <taxon>Striga</taxon>
    </lineage>
</organism>
<feature type="compositionally biased region" description="Basic and acidic residues" evidence="1">
    <location>
        <begin position="164"/>
        <end position="182"/>
    </location>
</feature>
<dbReference type="AlphaFoldDB" id="A0A5A7QTN7"/>
<sequence>MKLVLKLVLKVHQDNFSAPKNPNDVDLEAESQKDGDVNISDPKNPNDVDLEAESQKDGDVDTEDITREYTLGITFNLWKRHVRPLNVLVFDRVHLLRHQPSAGTAAVHFPAVHPNIEIQKQETNRGVENRIENPGTDPIAPALDEVQEEHADVAHQIAPQQRHLAADDEREAGGGKSDRRPEPIAVDGGAGERQEGGDDRGGVGEEVGEGQSPAAGGGDEGAEGVREPGEVEGVGPEEDAAGGAGAEGEAEEPLEGGGAAAAEEPPRVADLGGGGEGGAGEYCGGGEGHEEGVGGGEEAEGEGEAEEEEEAEGGGGGKVEGEGGEEEGPGGAPPLVAPPEAHDGGVLR</sequence>